<feature type="binding site" evidence="6">
    <location>
        <position position="99"/>
    </location>
    <ligand>
        <name>substrate</name>
    </ligand>
</feature>
<keyword evidence="2 7" id="KW-0479">Metal-binding</keyword>
<evidence type="ECO:0000256" key="5">
    <source>
        <dbReference type="PIRSR" id="PIRSR031051-1"/>
    </source>
</evidence>
<evidence type="ECO:0000313" key="8">
    <source>
        <dbReference type="EMBL" id="KAK6927292.1"/>
    </source>
</evidence>
<organism evidence="8 9">
    <name type="scientific">Dillenia turbinata</name>
    <dbReference type="NCBI Taxonomy" id="194707"/>
    <lineage>
        <taxon>Eukaryota</taxon>
        <taxon>Viridiplantae</taxon>
        <taxon>Streptophyta</taxon>
        <taxon>Embryophyta</taxon>
        <taxon>Tracheophyta</taxon>
        <taxon>Spermatophyta</taxon>
        <taxon>Magnoliopsida</taxon>
        <taxon>eudicotyledons</taxon>
        <taxon>Gunneridae</taxon>
        <taxon>Pentapetalae</taxon>
        <taxon>Dilleniales</taxon>
        <taxon>Dilleniaceae</taxon>
        <taxon>Dillenia</taxon>
    </lineage>
</organism>
<gene>
    <name evidence="8" type="ORF">RJ641_005883</name>
</gene>
<comment type="cofactor">
    <cofactor evidence="1 7">
        <name>Mg(2+)</name>
        <dbReference type="ChEBI" id="CHEBI:18420"/>
    </cofactor>
</comment>
<dbReference type="AlphaFoldDB" id="A0AAN8VDH8"/>
<feature type="active site" description="Nucleophile" evidence="5">
    <location>
        <position position="11"/>
    </location>
</feature>
<feature type="binding site" evidence="7">
    <location>
        <position position="11"/>
    </location>
    <ligand>
        <name>Mg(2+)</name>
        <dbReference type="ChEBI" id="CHEBI:18420"/>
    </ligand>
</feature>
<proteinExistence type="predicted"/>
<dbReference type="InterPro" id="IPR036412">
    <property type="entry name" value="HAD-like_sf"/>
</dbReference>
<evidence type="ECO:0000256" key="3">
    <source>
        <dbReference type="ARBA" id="ARBA00022801"/>
    </source>
</evidence>
<dbReference type="SUPFAM" id="SSF56784">
    <property type="entry name" value="HAD-like"/>
    <property type="match status" value="1"/>
</dbReference>
<evidence type="ECO:0000256" key="4">
    <source>
        <dbReference type="ARBA" id="ARBA00022842"/>
    </source>
</evidence>
<name>A0AAN8VDH8_9MAGN</name>
<feature type="binding site" evidence="7">
    <location>
        <position position="151"/>
    </location>
    <ligand>
        <name>Mg(2+)</name>
        <dbReference type="ChEBI" id="CHEBI:18420"/>
    </ligand>
</feature>
<dbReference type="PANTHER" id="PTHR20889">
    <property type="entry name" value="PHOSPHATASE, ORPHAN 1, 2"/>
    <property type="match status" value="1"/>
</dbReference>
<dbReference type="NCBIfam" id="TIGR01489">
    <property type="entry name" value="DKMTPPase-SF"/>
    <property type="match status" value="1"/>
</dbReference>
<evidence type="ECO:0000313" key="9">
    <source>
        <dbReference type="Proteomes" id="UP001370490"/>
    </source>
</evidence>
<dbReference type="NCBIfam" id="TIGR01488">
    <property type="entry name" value="HAD-SF-IB"/>
    <property type="match status" value="1"/>
</dbReference>
<keyword evidence="9" id="KW-1185">Reference proteome</keyword>
<accession>A0AAN8VDH8</accession>
<dbReference type="EMBL" id="JBAMMX010000014">
    <property type="protein sequence ID" value="KAK6927292.1"/>
    <property type="molecule type" value="Genomic_DNA"/>
</dbReference>
<comment type="caution">
    <text evidence="8">The sequence shown here is derived from an EMBL/GenBank/DDBJ whole genome shotgun (WGS) entry which is preliminary data.</text>
</comment>
<reference evidence="8 9" key="1">
    <citation type="submission" date="2023-12" db="EMBL/GenBank/DDBJ databases">
        <title>A high-quality genome assembly for Dillenia turbinata (Dilleniales).</title>
        <authorList>
            <person name="Chanderbali A."/>
        </authorList>
    </citation>
    <scope>NUCLEOTIDE SEQUENCE [LARGE SCALE GENOMIC DNA]</scope>
    <source>
        <strain evidence="8">LSX21</strain>
        <tissue evidence="8">Leaf</tissue>
    </source>
</reference>
<keyword evidence="3" id="KW-0378">Hydrolase</keyword>
<dbReference type="Proteomes" id="UP001370490">
    <property type="component" value="Unassembled WGS sequence"/>
</dbReference>
<evidence type="ECO:0000256" key="1">
    <source>
        <dbReference type="ARBA" id="ARBA00001946"/>
    </source>
</evidence>
<dbReference type="GO" id="GO:0046872">
    <property type="term" value="F:metal ion binding"/>
    <property type="evidence" value="ECO:0007669"/>
    <property type="project" value="UniProtKB-KW"/>
</dbReference>
<evidence type="ECO:0000256" key="7">
    <source>
        <dbReference type="PIRSR" id="PIRSR031051-3"/>
    </source>
</evidence>
<dbReference type="PIRSF" id="PIRSF031051">
    <property type="entry name" value="PyrdxlP_Pase_PHOSPHO2"/>
    <property type="match status" value="1"/>
</dbReference>
<keyword evidence="4 7" id="KW-0460">Magnesium</keyword>
<dbReference type="Pfam" id="PF06888">
    <property type="entry name" value="Put_Phosphatase"/>
    <property type="match status" value="1"/>
</dbReference>
<dbReference type="GO" id="GO:0016791">
    <property type="term" value="F:phosphatase activity"/>
    <property type="evidence" value="ECO:0007669"/>
    <property type="project" value="InterPro"/>
</dbReference>
<dbReference type="PANTHER" id="PTHR20889:SF12">
    <property type="entry name" value="LP01149P"/>
    <property type="match status" value="1"/>
</dbReference>
<protein>
    <submittedName>
        <fullName evidence="8">Phosphatase PHOSPHO-type</fullName>
    </submittedName>
</protein>
<dbReference type="Gene3D" id="3.40.50.1000">
    <property type="entry name" value="HAD superfamily/HAD-like"/>
    <property type="match status" value="1"/>
</dbReference>
<sequence length="252" mass="28335">MAGNGMVVIFDFDFTIIDYDSDDWVVEKMGVTDLFDELKSNPTISWYSMMDRMVIELNSQGKTMEEIAGCLKQVPLHPHLISAIKTAHAFGCDLRIISDANTFFIETILENHGLLECFNEINTNPWFIDQEGRIRTSVLKEGKKRFIYVGDGKNDFCPSLRLHESDLLLPRRGFALWDIICNNAVAIKAKIYDWSNCEELGNNLLDAIDSISVGTNNQDTSNTSMLIPVDCKFQTGSLASHESAGKALRIQN</sequence>
<dbReference type="InterPro" id="IPR006384">
    <property type="entry name" value="HAD_hydro_PyrdxlP_Pase-like"/>
</dbReference>
<feature type="binding site" evidence="7">
    <location>
        <position position="13"/>
    </location>
    <ligand>
        <name>Mg(2+)</name>
        <dbReference type="ChEBI" id="CHEBI:18420"/>
    </ligand>
</feature>
<dbReference type="InterPro" id="IPR016965">
    <property type="entry name" value="Pase_PHOSPHO-typ"/>
</dbReference>
<evidence type="ECO:0000256" key="6">
    <source>
        <dbReference type="PIRSR" id="PIRSR031051-2"/>
    </source>
</evidence>
<feature type="active site" description="Proton donor" evidence="5">
    <location>
        <position position="13"/>
    </location>
</feature>
<feature type="binding site" evidence="6">
    <location>
        <position position="22"/>
    </location>
    <ligand>
        <name>substrate</name>
    </ligand>
</feature>
<dbReference type="InterPro" id="IPR023214">
    <property type="entry name" value="HAD_sf"/>
</dbReference>
<evidence type="ECO:0000256" key="2">
    <source>
        <dbReference type="ARBA" id="ARBA00022723"/>
    </source>
</evidence>